<reference evidence="3 4" key="1">
    <citation type="submission" date="2014-04" db="EMBL/GenBank/DDBJ databases">
        <authorList>
            <consortium name="DOE Joint Genome Institute"/>
            <person name="Kuo A."/>
            <person name="Kohler A."/>
            <person name="Nagy L.G."/>
            <person name="Floudas D."/>
            <person name="Copeland A."/>
            <person name="Barry K.W."/>
            <person name="Cichocki N."/>
            <person name="Veneault-Fourrey C."/>
            <person name="LaButti K."/>
            <person name="Lindquist E.A."/>
            <person name="Lipzen A."/>
            <person name="Lundell T."/>
            <person name="Morin E."/>
            <person name="Murat C."/>
            <person name="Sun H."/>
            <person name="Tunlid A."/>
            <person name="Henrissat B."/>
            <person name="Grigoriev I.V."/>
            <person name="Hibbett D.S."/>
            <person name="Martin F."/>
            <person name="Nordberg H.P."/>
            <person name="Cantor M.N."/>
            <person name="Hua S.X."/>
        </authorList>
    </citation>
    <scope>NUCLEOTIDE SEQUENCE [LARGE SCALE GENOMIC DNA]</scope>
    <source>
        <strain evidence="3 4">LaAM-08-1</strain>
    </source>
</reference>
<protein>
    <recommendedName>
        <fullName evidence="5">Carbohydrate-binding module family 19 domain-containing protein</fullName>
    </recommendedName>
</protein>
<name>A0A0C9XNF9_9AGAR</name>
<evidence type="ECO:0000313" key="4">
    <source>
        <dbReference type="Proteomes" id="UP000054477"/>
    </source>
</evidence>
<evidence type="ECO:0000256" key="2">
    <source>
        <dbReference type="SAM" id="SignalP"/>
    </source>
</evidence>
<evidence type="ECO:0008006" key="5">
    <source>
        <dbReference type="Google" id="ProtNLM"/>
    </source>
</evidence>
<feature type="region of interest" description="Disordered" evidence="1">
    <location>
        <begin position="197"/>
        <end position="235"/>
    </location>
</feature>
<dbReference type="EMBL" id="KN838654">
    <property type="protein sequence ID" value="KIJ99071.1"/>
    <property type="molecule type" value="Genomic_DNA"/>
</dbReference>
<dbReference type="HOGENOM" id="CLU_082173_0_0_1"/>
<proteinExistence type="predicted"/>
<keyword evidence="4" id="KW-1185">Reference proteome</keyword>
<dbReference type="AlphaFoldDB" id="A0A0C9XNF9"/>
<dbReference type="STRING" id="1095629.A0A0C9XNF9"/>
<organism evidence="3 4">
    <name type="scientific">Laccaria amethystina LaAM-08-1</name>
    <dbReference type="NCBI Taxonomy" id="1095629"/>
    <lineage>
        <taxon>Eukaryota</taxon>
        <taxon>Fungi</taxon>
        <taxon>Dikarya</taxon>
        <taxon>Basidiomycota</taxon>
        <taxon>Agaricomycotina</taxon>
        <taxon>Agaricomycetes</taxon>
        <taxon>Agaricomycetidae</taxon>
        <taxon>Agaricales</taxon>
        <taxon>Agaricineae</taxon>
        <taxon>Hydnangiaceae</taxon>
        <taxon>Laccaria</taxon>
    </lineage>
</organism>
<evidence type="ECO:0000313" key="3">
    <source>
        <dbReference type="EMBL" id="KIJ99071.1"/>
    </source>
</evidence>
<sequence length="286" mass="27497">MQYSISIVLASLVTTLVRSAPAALDAATLLQNGQEAQKLNSIFHNLTATDPCNAGEVACVENSIATCTNGTWDTSKGGCAKTQNCFAIPSVRAAGVLLTCTSEASAASVIAATGATGGIFGTDTNGTTCNSNSNPIPITGTSSLSTGAGCSDPTSTASQFPSGTAGVTITLLPSATITLPTFTTTLTPEEATSILSSLLGGGSSSTSSASSSSTSSVSSSASTTSSSSSSSSAASSTSQSIILLTAATGAPSTTASSASVSSSASSANVAAAAITSPPSSSGGYGY</sequence>
<accession>A0A0C9XNF9</accession>
<feature type="signal peptide" evidence="2">
    <location>
        <begin position="1"/>
        <end position="19"/>
    </location>
</feature>
<gene>
    <name evidence="3" type="ORF">K443DRAFT_680224</name>
</gene>
<dbReference type="OrthoDB" id="2802667at2759"/>
<feature type="chain" id="PRO_5002205885" description="Carbohydrate-binding module family 19 domain-containing protein" evidence="2">
    <location>
        <begin position="20"/>
        <end position="286"/>
    </location>
</feature>
<keyword evidence="2" id="KW-0732">Signal</keyword>
<evidence type="ECO:0000256" key="1">
    <source>
        <dbReference type="SAM" id="MobiDB-lite"/>
    </source>
</evidence>
<dbReference type="Proteomes" id="UP000054477">
    <property type="component" value="Unassembled WGS sequence"/>
</dbReference>
<reference evidence="4" key="2">
    <citation type="submission" date="2015-01" db="EMBL/GenBank/DDBJ databases">
        <title>Evolutionary Origins and Diversification of the Mycorrhizal Mutualists.</title>
        <authorList>
            <consortium name="DOE Joint Genome Institute"/>
            <consortium name="Mycorrhizal Genomics Consortium"/>
            <person name="Kohler A."/>
            <person name="Kuo A."/>
            <person name="Nagy L.G."/>
            <person name="Floudas D."/>
            <person name="Copeland A."/>
            <person name="Barry K.W."/>
            <person name="Cichocki N."/>
            <person name="Veneault-Fourrey C."/>
            <person name="LaButti K."/>
            <person name="Lindquist E.A."/>
            <person name="Lipzen A."/>
            <person name="Lundell T."/>
            <person name="Morin E."/>
            <person name="Murat C."/>
            <person name="Riley R."/>
            <person name="Ohm R."/>
            <person name="Sun H."/>
            <person name="Tunlid A."/>
            <person name="Henrissat B."/>
            <person name="Grigoriev I.V."/>
            <person name="Hibbett D.S."/>
            <person name="Martin F."/>
        </authorList>
    </citation>
    <scope>NUCLEOTIDE SEQUENCE [LARGE SCALE GENOMIC DNA]</scope>
    <source>
        <strain evidence="4">LaAM-08-1</strain>
    </source>
</reference>